<reference evidence="2" key="1">
    <citation type="journal article" date="2006" name="Proc. Natl. Acad. Sci. U.S.A.">
        <title>Genome analysis of the smallest free-living eukaryote Ostreococcus tauri unveils many unique features.</title>
        <authorList>
            <person name="Derelle E."/>
            <person name="Ferraz C."/>
            <person name="Rombauts S."/>
            <person name="Rouze P."/>
            <person name="Worden A.Z."/>
            <person name="Robbens S."/>
            <person name="Partensky F."/>
            <person name="Degroeve S."/>
            <person name="Echeynie S."/>
            <person name="Cooke R."/>
            <person name="Saeys Y."/>
            <person name="Wuyts J."/>
            <person name="Jabbari K."/>
            <person name="Bowler C."/>
            <person name="Panaud O."/>
            <person name="Piegu B."/>
            <person name="Ball S.G."/>
            <person name="Ral J.-P."/>
            <person name="Bouget F.-Y."/>
            <person name="Piganeau G."/>
            <person name="De Baets B."/>
            <person name="Picard A."/>
            <person name="Delseny M."/>
            <person name="Demaille J."/>
            <person name="Van de Peer Y."/>
            <person name="Moreau H."/>
        </authorList>
    </citation>
    <scope>NUCLEOTIDE SEQUENCE [LARGE SCALE GENOMIC DNA]</scope>
    <source>
        <strain evidence="2">OTTH 0595 / CCAP 157/2 / RCC745</strain>
    </source>
</reference>
<dbReference type="AlphaFoldDB" id="A0A090N4C5"/>
<reference evidence="1 2" key="2">
    <citation type="journal article" date="2014" name="BMC Genomics">
        <title>An improved genome of the model marine alga Ostreococcus tauri unfolds by assessing Illumina de novo assemblies.</title>
        <authorList>
            <person name="Blanc-Mathieu R."/>
            <person name="Verhelst B."/>
            <person name="Derelle E."/>
            <person name="Rombauts S."/>
            <person name="Bouget F.Y."/>
            <person name="Carre I."/>
            <person name="Chateau A."/>
            <person name="Eyre-Walker A."/>
            <person name="Grimsley N."/>
            <person name="Moreau H."/>
            <person name="Piegu B."/>
            <person name="Rivals E."/>
            <person name="Schackwitz W."/>
            <person name="Van de Peer Y."/>
            <person name="Piganeau G."/>
        </authorList>
    </citation>
    <scope>NUCLEOTIDE SEQUENCE [LARGE SCALE GENOMIC DNA]</scope>
    <source>
        <strain evidence="2">OTTH 0595 / CCAP 157/2 / RCC745</strain>
    </source>
</reference>
<sequence length="212" mass="24115">MREMMVFDRDVVRAHRDRAAFLQGEAVKSAPGRVPDVLLDELARRLLDRLRDIKRRFKRVIVLGGASEAIMRRLLGERDDVGGHLWFQLNVREVTQRASVHVVQYTVSAEVRVSNCIEDAFVGFRSAVNEPSSEHRVAEEGDYHTIVRAHDISKSREVFSEHSSQEPTVRRRGLSEPAAPVDLLTNMLQGCAIELVASIFTRTHLHKVIHVY</sequence>
<protein>
    <submittedName>
        <fullName evidence="1">Unnamed product</fullName>
    </submittedName>
</protein>
<dbReference type="RefSeq" id="XP_022839942.1">
    <property type="nucleotide sequence ID" value="XM_022983004.1"/>
</dbReference>
<organism evidence="1 2">
    <name type="scientific">Ostreococcus tauri</name>
    <name type="common">Marine green alga</name>
    <dbReference type="NCBI Taxonomy" id="70448"/>
    <lineage>
        <taxon>Eukaryota</taxon>
        <taxon>Viridiplantae</taxon>
        <taxon>Chlorophyta</taxon>
        <taxon>Mamiellophyceae</taxon>
        <taxon>Mamiellales</taxon>
        <taxon>Bathycoccaceae</taxon>
        <taxon>Ostreococcus</taxon>
    </lineage>
</organism>
<proteinExistence type="predicted"/>
<gene>
    <name evidence="1" type="ORF">OT_ostta11g01610</name>
</gene>
<dbReference type="Proteomes" id="UP000009170">
    <property type="component" value="Unassembled WGS sequence"/>
</dbReference>
<dbReference type="STRING" id="70448.A0A090N4C5"/>
<dbReference type="EMBL" id="CAID01000011">
    <property type="protein sequence ID" value="CEF99628.1"/>
    <property type="molecule type" value="Genomic_DNA"/>
</dbReference>
<evidence type="ECO:0000313" key="1">
    <source>
        <dbReference type="EMBL" id="CEF99628.1"/>
    </source>
</evidence>
<accession>A0A090N4C5</accession>
<evidence type="ECO:0000313" key="2">
    <source>
        <dbReference type="Proteomes" id="UP000009170"/>
    </source>
</evidence>
<comment type="caution">
    <text evidence="1">The sequence shown here is derived from an EMBL/GenBank/DDBJ whole genome shotgun (WGS) entry which is preliminary data.</text>
</comment>
<dbReference type="InParanoid" id="A0A090N4C5"/>
<dbReference type="GeneID" id="34946242"/>
<keyword evidence="2" id="KW-1185">Reference proteome</keyword>
<name>A0A090N4C5_OSTTA</name>
<dbReference type="KEGG" id="ota:OT_ostta11g01610"/>